<evidence type="ECO:0000259" key="6">
    <source>
        <dbReference type="PROSITE" id="PS51898"/>
    </source>
</evidence>
<dbReference type="PANTHER" id="PTHR30349:SF64">
    <property type="entry name" value="PROPHAGE INTEGRASE INTD-RELATED"/>
    <property type="match status" value="1"/>
</dbReference>
<keyword evidence="2" id="KW-0229">DNA integration</keyword>
<evidence type="ECO:0000256" key="5">
    <source>
        <dbReference type="PROSITE-ProRule" id="PRU01248"/>
    </source>
</evidence>
<evidence type="ECO:0000256" key="2">
    <source>
        <dbReference type="ARBA" id="ARBA00022908"/>
    </source>
</evidence>
<evidence type="ECO:0000256" key="1">
    <source>
        <dbReference type="ARBA" id="ARBA00008857"/>
    </source>
</evidence>
<evidence type="ECO:0000256" key="3">
    <source>
        <dbReference type="ARBA" id="ARBA00023125"/>
    </source>
</evidence>
<feature type="domain" description="Tyr recombinase" evidence="6">
    <location>
        <begin position="167"/>
        <end position="370"/>
    </location>
</feature>
<evidence type="ECO:0000313" key="8">
    <source>
        <dbReference type="EMBL" id="EJR67249.1"/>
    </source>
</evidence>
<dbReference type="InterPro" id="IPR011010">
    <property type="entry name" value="DNA_brk_join_enz"/>
</dbReference>
<dbReference type="Gene3D" id="1.10.443.10">
    <property type="entry name" value="Intergrase catalytic core"/>
    <property type="match status" value="1"/>
</dbReference>
<dbReference type="CDD" id="cd01189">
    <property type="entry name" value="INT_ICEBs1_C_like"/>
    <property type="match status" value="1"/>
</dbReference>
<sequence>MASFRKRNEKWEYRVRYKEMGKYKETSKGGFKTKKEAQLAAAKVEEQLVKGTNISNRQLTFNDYMYEWLDTYKKNNVAPQTYKIYKRNIRLYVLPTFGTVRLKDLTRLRYQQFINSLLEKRSKQTVNLIHATLQGALNTAVHELGILEKNPADRIQIQARQILQTKDEIKCYDVDELHTFLDFILNKQGSFKYYSLFSFLARTGLRIGECLALQWSDINFEKKKVHINKTLLSTQRNEKIIFGPPKNKSSIRILPLDPSTLKLLNIIKTKQAQNNLNNGKYYEDFDFIFTHEDHSCMLHSTTIRFLQRACKKGNFRYITLHGFRHTHAVHLLQSGANIKYVSERLGHATIDMTANVYLHVTKSMEETAVQQYDTFLNSRGQIVGEYS</sequence>
<dbReference type="GO" id="GO:0015074">
    <property type="term" value="P:DNA integration"/>
    <property type="evidence" value="ECO:0007669"/>
    <property type="project" value="UniProtKB-KW"/>
</dbReference>
<organism evidence="8 9">
    <name type="scientific">Bacillus cereus VD154</name>
    <dbReference type="NCBI Taxonomy" id="1053238"/>
    <lineage>
        <taxon>Bacteria</taxon>
        <taxon>Bacillati</taxon>
        <taxon>Bacillota</taxon>
        <taxon>Bacilli</taxon>
        <taxon>Bacillales</taxon>
        <taxon>Bacillaceae</taxon>
        <taxon>Bacillus</taxon>
        <taxon>Bacillus cereus group</taxon>
    </lineage>
</organism>
<dbReference type="Pfam" id="PF14657">
    <property type="entry name" value="Arm-DNA-bind_4"/>
    <property type="match status" value="1"/>
</dbReference>
<comment type="caution">
    <text evidence="8">The sequence shown here is derived from an EMBL/GenBank/DDBJ whole genome shotgun (WGS) entry which is preliminary data.</text>
</comment>
<dbReference type="InterPro" id="IPR028259">
    <property type="entry name" value="AP2-like_int_N"/>
</dbReference>
<dbReference type="GO" id="GO:0003677">
    <property type="term" value="F:DNA binding"/>
    <property type="evidence" value="ECO:0007669"/>
    <property type="project" value="UniProtKB-UniRule"/>
</dbReference>
<dbReference type="EMBL" id="AHFG01000070">
    <property type="protein sequence ID" value="EJR67249.1"/>
    <property type="molecule type" value="Genomic_DNA"/>
</dbReference>
<dbReference type="InterPro" id="IPR002104">
    <property type="entry name" value="Integrase_catalytic"/>
</dbReference>
<keyword evidence="4" id="KW-0233">DNA recombination</keyword>
<name>A0A9W5KSA1_BACCE</name>
<evidence type="ECO:0000313" key="9">
    <source>
        <dbReference type="Proteomes" id="UP000006967"/>
    </source>
</evidence>
<dbReference type="InterPro" id="IPR010998">
    <property type="entry name" value="Integrase_recombinase_N"/>
</dbReference>
<gene>
    <name evidence="8" type="ORF">IK5_05313</name>
</gene>
<dbReference type="InterPro" id="IPR044068">
    <property type="entry name" value="CB"/>
</dbReference>
<dbReference type="PROSITE" id="PS51898">
    <property type="entry name" value="TYR_RECOMBINASE"/>
    <property type="match status" value="1"/>
</dbReference>
<dbReference type="SUPFAM" id="SSF56349">
    <property type="entry name" value="DNA breaking-rejoining enzymes"/>
    <property type="match status" value="1"/>
</dbReference>
<dbReference type="InterPro" id="IPR050090">
    <property type="entry name" value="Tyrosine_recombinase_XerCD"/>
</dbReference>
<protein>
    <recommendedName>
        <fullName evidence="10">Tyr recombinase domain-containing protein</fullName>
    </recommendedName>
</protein>
<dbReference type="Pfam" id="PF00589">
    <property type="entry name" value="Phage_integrase"/>
    <property type="match status" value="1"/>
</dbReference>
<evidence type="ECO:0000256" key="4">
    <source>
        <dbReference type="ARBA" id="ARBA00023172"/>
    </source>
</evidence>
<dbReference type="PANTHER" id="PTHR30349">
    <property type="entry name" value="PHAGE INTEGRASE-RELATED"/>
    <property type="match status" value="1"/>
</dbReference>
<reference evidence="8 9" key="1">
    <citation type="submission" date="2012-04" db="EMBL/GenBank/DDBJ databases">
        <title>The Genome Sequence of Bacillus cereus VD154.</title>
        <authorList>
            <consortium name="The Broad Institute Genome Sequencing Platform"/>
            <consortium name="The Broad Institute Genome Sequencing Center for Infectious Disease"/>
            <person name="Feldgarden M."/>
            <person name="Van der Auwera G.A."/>
            <person name="Mahillon J."/>
            <person name="Duprez V."/>
            <person name="Timmery S."/>
            <person name="Mattelet C."/>
            <person name="Dierick K."/>
            <person name="Sun M."/>
            <person name="Yu Z."/>
            <person name="Zhu L."/>
            <person name="Hu X."/>
            <person name="Shank E.B."/>
            <person name="Swiecicka I."/>
            <person name="Hansen B.M."/>
            <person name="Andrup L."/>
            <person name="Young S.K."/>
            <person name="Zeng Q."/>
            <person name="Gargeya S."/>
            <person name="Fitzgerald M."/>
            <person name="Haas B."/>
            <person name="Abouelleil A."/>
            <person name="Alvarado L."/>
            <person name="Arachchi H.M."/>
            <person name="Berlin A."/>
            <person name="Chapman S.B."/>
            <person name="Goldberg J."/>
            <person name="Griggs A."/>
            <person name="Gujja S."/>
            <person name="Hansen M."/>
            <person name="Howarth C."/>
            <person name="Imamovic A."/>
            <person name="Larimer J."/>
            <person name="McCowen C."/>
            <person name="Montmayeur A."/>
            <person name="Murphy C."/>
            <person name="Neiman D."/>
            <person name="Pearson M."/>
            <person name="Priest M."/>
            <person name="Roberts A."/>
            <person name="Saif S."/>
            <person name="Shea T."/>
            <person name="Sisk P."/>
            <person name="Sykes S."/>
            <person name="Wortman J."/>
            <person name="Nusbaum C."/>
            <person name="Birren B."/>
        </authorList>
    </citation>
    <scope>NUCLEOTIDE SEQUENCE [LARGE SCALE GENOMIC DNA]</scope>
    <source>
        <strain evidence="8 9">VD154</strain>
    </source>
</reference>
<proteinExistence type="inferred from homology"/>
<dbReference type="Gene3D" id="1.10.150.130">
    <property type="match status" value="1"/>
</dbReference>
<evidence type="ECO:0008006" key="10">
    <source>
        <dbReference type="Google" id="ProtNLM"/>
    </source>
</evidence>
<dbReference type="InterPro" id="IPR013762">
    <property type="entry name" value="Integrase-like_cat_sf"/>
</dbReference>
<dbReference type="InterPro" id="IPR004107">
    <property type="entry name" value="Integrase_SAM-like_N"/>
</dbReference>
<dbReference type="GO" id="GO:0006310">
    <property type="term" value="P:DNA recombination"/>
    <property type="evidence" value="ECO:0007669"/>
    <property type="project" value="UniProtKB-KW"/>
</dbReference>
<keyword evidence="3 5" id="KW-0238">DNA-binding</keyword>
<evidence type="ECO:0000259" key="7">
    <source>
        <dbReference type="PROSITE" id="PS51900"/>
    </source>
</evidence>
<dbReference type="AlphaFoldDB" id="A0A9W5KSA1"/>
<dbReference type="Pfam" id="PF14659">
    <property type="entry name" value="Phage_int_SAM_3"/>
    <property type="match status" value="1"/>
</dbReference>
<dbReference type="PROSITE" id="PS51900">
    <property type="entry name" value="CB"/>
    <property type="match status" value="1"/>
</dbReference>
<comment type="similarity">
    <text evidence="1">Belongs to the 'phage' integrase family.</text>
</comment>
<accession>A0A9W5KSA1</accession>
<feature type="domain" description="Core-binding (CB)" evidence="7">
    <location>
        <begin position="59"/>
        <end position="141"/>
    </location>
</feature>
<dbReference type="Proteomes" id="UP000006967">
    <property type="component" value="Unassembled WGS sequence"/>
</dbReference>